<evidence type="ECO:0000256" key="1">
    <source>
        <dbReference type="ARBA" id="ARBA00022553"/>
    </source>
</evidence>
<reference evidence="4 5" key="1">
    <citation type="journal article" date="2020" name="Microorganisms">
        <title>Simultaneous Genome Sequencing of Prosthecochloris ethylica and Desulfuromonas acetoxidans within a Syntrophic Mixture Reveals Unique Pili and Protein Interactions.</title>
        <authorList>
            <person name="Kyndt J.A."/>
            <person name="Van Beeumen J.J."/>
            <person name="Meyer T.E."/>
        </authorList>
    </citation>
    <scope>NUCLEOTIDE SEQUENCE [LARGE SCALE GENOMIC DNA]</scope>
    <source>
        <strain evidence="4 5">N3</strain>
    </source>
</reference>
<dbReference type="InterPro" id="IPR050595">
    <property type="entry name" value="Bact_response_regulator"/>
</dbReference>
<name>A0ABR9XSC3_9CHLB</name>
<dbReference type="PANTHER" id="PTHR44591">
    <property type="entry name" value="STRESS RESPONSE REGULATOR PROTEIN 1"/>
    <property type="match status" value="1"/>
</dbReference>
<organism evidence="4 5">
    <name type="scientific">Prosthecochloris ethylica</name>
    <dbReference type="NCBI Taxonomy" id="2743976"/>
    <lineage>
        <taxon>Bacteria</taxon>
        <taxon>Pseudomonadati</taxon>
        <taxon>Chlorobiota</taxon>
        <taxon>Chlorobiia</taxon>
        <taxon>Chlorobiales</taxon>
        <taxon>Chlorobiaceae</taxon>
        <taxon>Prosthecochloris</taxon>
    </lineage>
</organism>
<dbReference type="Proteomes" id="UP000619838">
    <property type="component" value="Unassembled WGS sequence"/>
</dbReference>
<dbReference type="SMART" id="SM00448">
    <property type="entry name" value="REC"/>
    <property type="match status" value="1"/>
</dbReference>
<dbReference type="InterPro" id="IPR011006">
    <property type="entry name" value="CheY-like_superfamily"/>
</dbReference>
<dbReference type="InterPro" id="IPR001789">
    <property type="entry name" value="Sig_transdc_resp-reg_receiver"/>
</dbReference>
<keyword evidence="5" id="KW-1185">Reference proteome</keyword>
<comment type="caution">
    <text evidence="4">The sequence shown here is derived from an EMBL/GenBank/DDBJ whole genome shotgun (WGS) entry which is preliminary data.</text>
</comment>
<dbReference type="PROSITE" id="PS50110">
    <property type="entry name" value="RESPONSE_REGULATORY"/>
    <property type="match status" value="1"/>
</dbReference>
<dbReference type="SUPFAM" id="SSF52172">
    <property type="entry name" value="CheY-like"/>
    <property type="match status" value="1"/>
</dbReference>
<evidence type="ECO:0000256" key="2">
    <source>
        <dbReference type="PROSITE-ProRule" id="PRU00169"/>
    </source>
</evidence>
<dbReference type="Gene3D" id="3.40.50.2300">
    <property type="match status" value="1"/>
</dbReference>
<proteinExistence type="predicted"/>
<gene>
    <name evidence="4" type="ORF">INT08_05705</name>
</gene>
<feature type="domain" description="Response regulatory" evidence="3">
    <location>
        <begin position="7"/>
        <end position="123"/>
    </location>
</feature>
<evidence type="ECO:0000313" key="4">
    <source>
        <dbReference type="EMBL" id="MBF0636671.1"/>
    </source>
</evidence>
<protein>
    <submittedName>
        <fullName evidence="4">Response regulator</fullName>
    </submittedName>
</protein>
<dbReference type="PANTHER" id="PTHR44591:SF3">
    <property type="entry name" value="RESPONSE REGULATORY DOMAIN-CONTAINING PROTEIN"/>
    <property type="match status" value="1"/>
</dbReference>
<evidence type="ECO:0000259" key="3">
    <source>
        <dbReference type="PROSITE" id="PS50110"/>
    </source>
</evidence>
<keyword evidence="1 2" id="KW-0597">Phosphoprotein</keyword>
<dbReference type="Pfam" id="PF00072">
    <property type="entry name" value="Response_reg"/>
    <property type="match status" value="1"/>
</dbReference>
<evidence type="ECO:0000313" key="5">
    <source>
        <dbReference type="Proteomes" id="UP000619838"/>
    </source>
</evidence>
<dbReference type="RefSeq" id="WP_114608203.1">
    <property type="nucleotide sequence ID" value="NZ_JABVZQ010000008.1"/>
</dbReference>
<sequence>MNTRQRSILLVEDQPNTRRLISFTLKKAGYQVHEAENGRDALDLCRQAEPDLILCDVMMPVMDGFEFREHLLADKQLQHIPFIFLSARAQTHEVINAQQLLPLEYITKPAEPKHILKVVQSHLP</sequence>
<accession>A0ABR9XSC3</accession>
<dbReference type="EMBL" id="JADGII010000007">
    <property type="protein sequence ID" value="MBF0636671.1"/>
    <property type="molecule type" value="Genomic_DNA"/>
</dbReference>
<feature type="modified residue" description="4-aspartylphosphate" evidence="2">
    <location>
        <position position="56"/>
    </location>
</feature>